<dbReference type="SUPFAM" id="SSF53223">
    <property type="entry name" value="Aminoacid dehydrogenase-like, N-terminal domain"/>
    <property type="match status" value="1"/>
</dbReference>
<keyword evidence="2" id="KW-0560">Oxidoreductase</keyword>
<comment type="caution">
    <text evidence="4">The sequence shown here is derived from an EMBL/GenBank/DDBJ whole genome shotgun (WGS) entry which is preliminary data.</text>
</comment>
<dbReference type="InterPro" id="IPR037062">
    <property type="entry name" value="Malic_N_dom_sf"/>
</dbReference>
<dbReference type="SMART" id="SM01274">
    <property type="entry name" value="malic"/>
    <property type="match status" value="1"/>
</dbReference>
<name>A0AAD9C518_DISEL</name>
<protein>
    <submittedName>
        <fullName evidence="4">NADP-dependent malic enzyme</fullName>
    </submittedName>
</protein>
<dbReference type="GO" id="GO:0005739">
    <property type="term" value="C:mitochondrion"/>
    <property type="evidence" value="ECO:0007669"/>
    <property type="project" value="TreeGrafter"/>
</dbReference>
<dbReference type="Gene3D" id="3.40.50.10380">
    <property type="entry name" value="Malic enzyme, N-terminal domain"/>
    <property type="match status" value="1"/>
</dbReference>
<dbReference type="GO" id="GO:0006108">
    <property type="term" value="P:malate metabolic process"/>
    <property type="evidence" value="ECO:0007669"/>
    <property type="project" value="TreeGrafter"/>
</dbReference>
<reference evidence="4" key="1">
    <citation type="submission" date="2023-04" db="EMBL/GenBank/DDBJ databases">
        <title>Chromosome-level genome of Chaenocephalus aceratus.</title>
        <authorList>
            <person name="Park H."/>
        </authorList>
    </citation>
    <scope>NUCLEOTIDE SEQUENCE</scope>
    <source>
        <strain evidence="4">DE</strain>
        <tissue evidence="4">Muscle</tissue>
    </source>
</reference>
<dbReference type="EMBL" id="JASDAP010000010">
    <property type="protein sequence ID" value="KAK1895016.1"/>
    <property type="molecule type" value="Genomic_DNA"/>
</dbReference>
<evidence type="ECO:0000313" key="4">
    <source>
        <dbReference type="EMBL" id="KAK1895016.1"/>
    </source>
</evidence>
<dbReference type="PANTHER" id="PTHR23406">
    <property type="entry name" value="MALIC ENZYME-RELATED"/>
    <property type="match status" value="1"/>
</dbReference>
<dbReference type="PANTHER" id="PTHR23406:SF17">
    <property type="entry name" value="NADP-DEPENDENT MALIC ENZYME"/>
    <property type="match status" value="1"/>
</dbReference>
<dbReference type="InterPro" id="IPR046346">
    <property type="entry name" value="Aminoacid_DH-like_N_sf"/>
</dbReference>
<evidence type="ECO:0000259" key="3">
    <source>
        <dbReference type="SMART" id="SM01274"/>
    </source>
</evidence>
<dbReference type="Proteomes" id="UP001228049">
    <property type="component" value="Unassembled WGS sequence"/>
</dbReference>
<proteinExistence type="predicted"/>
<dbReference type="Pfam" id="PF00390">
    <property type="entry name" value="malic"/>
    <property type="match status" value="1"/>
</dbReference>
<accession>A0AAD9C518</accession>
<dbReference type="InterPro" id="IPR012301">
    <property type="entry name" value="Malic_N_dom"/>
</dbReference>
<comment type="cofactor">
    <cofactor evidence="1">
        <name>Mg(2+)</name>
        <dbReference type="ChEBI" id="CHEBI:18420"/>
    </cofactor>
</comment>
<dbReference type="GO" id="GO:0004473">
    <property type="term" value="F:malate dehydrogenase (decarboxylating) (NADP+) activity"/>
    <property type="evidence" value="ECO:0007669"/>
    <property type="project" value="TreeGrafter"/>
</dbReference>
<feature type="domain" description="Malic enzyme N-terminal" evidence="3">
    <location>
        <begin position="62"/>
        <end position="129"/>
    </location>
</feature>
<keyword evidence="5" id="KW-1185">Reference proteome</keyword>
<evidence type="ECO:0000256" key="2">
    <source>
        <dbReference type="ARBA" id="ARBA00023002"/>
    </source>
</evidence>
<dbReference type="AlphaFoldDB" id="A0AAD9C518"/>
<evidence type="ECO:0000256" key="1">
    <source>
        <dbReference type="ARBA" id="ARBA00001946"/>
    </source>
</evidence>
<sequence>MKAKVKVEQDLAFSLEERHQLGIHGLLPPCFNSQDVQLLRVLKNYEMKRDDLDRYVFLMGLQDRNEKLFYRLLTSDIERFMPVIYTPTVGLACQQYSLIFRRPRGLFITIHDRGHISTVLQNWPEKDVR</sequence>
<gene>
    <name evidence="4" type="ORF">KUDE01_020471</name>
</gene>
<evidence type="ECO:0000313" key="5">
    <source>
        <dbReference type="Proteomes" id="UP001228049"/>
    </source>
</evidence>
<feature type="non-terminal residue" evidence="4">
    <location>
        <position position="129"/>
    </location>
</feature>
<organism evidence="4 5">
    <name type="scientific">Dissostichus eleginoides</name>
    <name type="common">Patagonian toothfish</name>
    <name type="synonym">Dissostichus amissus</name>
    <dbReference type="NCBI Taxonomy" id="100907"/>
    <lineage>
        <taxon>Eukaryota</taxon>
        <taxon>Metazoa</taxon>
        <taxon>Chordata</taxon>
        <taxon>Craniata</taxon>
        <taxon>Vertebrata</taxon>
        <taxon>Euteleostomi</taxon>
        <taxon>Actinopterygii</taxon>
        <taxon>Neopterygii</taxon>
        <taxon>Teleostei</taxon>
        <taxon>Neoteleostei</taxon>
        <taxon>Acanthomorphata</taxon>
        <taxon>Eupercaria</taxon>
        <taxon>Perciformes</taxon>
        <taxon>Notothenioidei</taxon>
        <taxon>Nototheniidae</taxon>
        <taxon>Dissostichus</taxon>
    </lineage>
</organism>